<organism evidence="2 3">
    <name type="scientific">Pseudomonas cavernae</name>
    <dbReference type="NCBI Taxonomy" id="2320867"/>
    <lineage>
        <taxon>Bacteria</taxon>
        <taxon>Pseudomonadati</taxon>
        <taxon>Pseudomonadota</taxon>
        <taxon>Gammaproteobacteria</taxon>
        <taxon>Pseudomonadales</taxon>
        <taxon>Pseudomonadaceae</taxon>
        <taxon>Pseudomonas</taxon>
    </lineage>
</organism>
<proteinExistence type="predicted"/>
<evidence type="ECO:0000313" key="3">
    <source>
        <dbReference type="Proteomes" id="UP000265560"/>
    </source>
</evidence>
<evidence type="ECO:0000313" key="2">
    <source>
        <dbReference type="EMBL" id="AYC31556.1"/>
    </source>
</evidence>
<protein>
    <submittedName>
        <fullName evidence="2">Uncharacterized protein</fullName>
    </submittedName>
</protein>
<feature type="compositionally biased region" description="Basic and acidic residues" evidence="1">
    <location>
        <begin position="78"/>
        <end position="88"/>
    </location>
</feature>
<sequence length="125" mass="13587">MGHRDGYRCAQPILPICKSLFRISRARARQGATQRSGVTAAGWPVGRAERVKQPKKRSLRVVNEHSEAVFNAVSPTRSRSETGSKHEAGQAAKALLSPGAPALNWRPVEQVPHGHQATEVSHRPG</sequence>
<evidence type="ECO:0000256" key="1">
    <source>
        <dbReference type="SAM" id="MobiDB-lite"/>
    </source>
</evidence>
<keyword evidence="3" id="KW-1185">Reference proteome</keyword>
<name>A0A385YXW6_9PSED</name>
<dbReference type="EMBL" id="CP032419">
    <property type="protein sequence ID" value="AYC31556.1"/>
    <property type="molecule type" value="Genomic_DNA"/>
</dbReference>
<feature type="region of interest" description="Disordered" evidence="1">
    <location>
        <begin position="72"/>
        <end position="92"/>
    </location>
</feature>
<accession>A0A385YXW6</accession>
<feature type="region of interest" description="Disordered" evidence="1">
    <location>
        <begin position="104"/>
        <end position="125"/>
    </location>
</feature>
<dbReference type="Proteomes" id="UP000265560">
    <property type="component" value="Chromosome"/>
</dbReference>
<dbReference type="AlphaFoldDB" id="A0A385YXW6"/>
<reference evidence="3" key="1">
    <citation type="submission" date="2018-09" db="EMBL/GenBank/DDBJ databases">
        <authorList>
            <person name="Zhu H."/>
        </authorList>
    </citation>
    <scope>NUCLEOTIDE SEQUENCE [LARGE SCALE GENOMIC DNA]</scope>
    <source>
        <strain evidence="3">K2W31S-8</strain>
    </source>
</reference>
<dbReference type="KEGG" id="pcav:D3880_03710"/>
<gene>
    <name evidence="2" type="ORF">D3880_03710</name>
</gene>
<dbReference type="OrthoDB" id="7030796at2"/>